<comment type="similarity">
    <text evidence="2">Belongs to the ribonuclease III family.</text>
</comment>
<dbReference type="GO" id="GO:0003725">
    <property type="term" value="F:double-stranded RNA binding"/>
    <property type="evidence" value="ECO:0007669"/>
    <property type="project" value="TreeGrafter"/>
</dbReference>
<keyword evidence="9" id="KW-0963">Cytoplasm</keyword>
<dbReference type="GO" id="GO:0006397">
    <property type="term" value="P:mRNA processing"/>
    <property type="evidence" value="ECO:0007669"/>
    <property type="project" value="UniProtKB-UniRule"/>
</dbReference>
<dbReference type="InterPro" id="IPR014720">
    <property type="entry name" value="dsRBD_dom"/>
</dbReference>
<keyword evidence="6 9" id="KW-0255">Endonuclease</keyword>
<dbReference type="InterPro" id="IPR036389">
    <property type="entry name" value="RNase_III_sf"/>
</dbReference>
<evidence type="ECO:0000256" key="5">
    <source>
        <dbReference type="ARBA" id="ARBA00022722"/>
    </source>
</evidence>
<keyword evidence="8 9" id="KW-0694">RNA-binding</keyword>
<dbReference type="Gene3D" id="1.10.1520.10">
    <property type="entry name" value="Ribonuclease III domain"/>
    <property type="match status" value="1"/>
</dbReference>
<feature type="binding site" evidence="9">
    <location>
        <position position="121"/>
    </location>
    <ligand>
        <name>Mg(2+)</name>
        <dbReference type="ChEBI" id="CHEBI:18420"/>
    </ligand>
</feature>
<keyword evidence="4 9" id="KW-0507">mRNA processing</keyword>
<evidence type="ECO:0000256" key="6">
    <source>
        <dbReference type="ARBA" id="ARBA00022759"/>
    </source>
</evidence>
<keyword evidence="9" id="KW-0699">rRNA-binding</keyword>
<keyword evidence="7 9" id="KW-0378">Hydrolase</keyword>
<evidence type="ECO:0000313" key="12">
    <source>
        <dbReference type="EMBL" id="PTL86242.1"/>
    </source>
</evidence>
<keyword evidence="5 9" id="KW-0540">Nuclease</keyword>
<accession>A0A2T4VWU5</accession>
<keyword evidence="9" id="KW-0819">tRNA processing</keyword>
<dbReference type="Pfam" id="PF14622">
    <property type="entry name" value="Ribonucleas_3_3"/>
    <property type="match status" value="1"/>
</dbReference>
<comment type="subunit">
    <text evidence="9">Homodimer.</text>
</comment>
<dbReference type="Pfam" id="PF00035">
    <property type="entry name" value="dsrm"/>
    <property type="match status" value="1"/>
</dbReference>
<comment type="catalytic activity">
    <reaction evidence="1 9">
        <text>Endonucleolytic cleavage to 5'-phosphomonoester.</text>
        <dbReference type="EC" id="3.1.26.3"/>
    </reaction>
</comment>
<dbReference type="PROSITE" id="PS00517">
    <property type="entry name" value="RNASE_3_1"/>
    <property type="match status" value="1"/>
</dbReference>
<dbReference type="SMART" id="SM00535">
    <property type="entry name" value="RIBOc"/>
    <property type="match status" value="1"/>
</dbReference>
<dbReference type="SUPFAM" id="SSF54768">
    <property type="entry name" value="dsRNA-binding domain-like"/>
    <property type="match status" value="1"/>
</dbReference>
<sequence>MSYSSQYSDIEKLIGYNFSNKNLLKTALTHSSVCQSPQESYERLEFLGDRILGLIVAKMLFFHFDTAQEGDLSMRINYLVSAEICAQVAKDLQIHSFVRVSYDLKKDIGKFVSSIQADVIESLIAALYLDGGFEVAESFVKKHWTRLAIKSGAFRRDAKTELQEWTHAKFGITPVYRVIFRSGPDHEPLYTVVVDIPGIDSGTGVNCSKRAAEQMAATEVLKREGIWA</sequence>
<dbReference type="CDD" id="cd00593">
    <property type="entry name" value="RIBOc"/>
    <property type="match status" value="1"/>
</dbReference>
<dbReference type="GO" id="GO:0010468">
    <property type="term" value="P:regulation of gene expression"/>
    <property type="evidence" value="ECO:0007669"/>
    <property type="project" value="TreeGrafter"/>
</dbReference>
<dbReference type="AlphaFoldDB" id="A0A2T4VWU5"/>
<dbReference type="Proteomes" id="UP000240811">
    <property type="component" value="Unassembled WGS sequence"/>
</dbReference>
<evidence type="ECO:0000313" key="13">
    <source>
        <dbReference type="Proteomes" id="UP000240811"/>
    </source>
</evidence>
<name>A0A2T4VWU5_9HYPH</name>
<organism evidence="12 13">
    <name type="scientific">Candidatus Liberibacter europaeus</name>
    <dbReference type="NCBI Taxonomy" id="744859"/>
    <lineage>
        <taxon>Bacteria</taxon>
        <taxon>Pseudomonadati</taxon>
        <taxon>Pseudomonadota</taxon>
        <taxon>Alphaproteobacteria</taxon>
        <taxon>Hyphomicrobiales</taxon>
        <taxon>Rhizobiaceae</taxon>
        <taxon>Liberibacter</taxon>
    </lineage>
</organism>
<evidence type="ECO:0000259" key="11">
    <source>
        <dbReference type="PROSITE" id="PS50142"/>
    </source>
</evidence>
<evidence type="ECO:0000259" key="10">
    <source>
        <dbReference type="PROSITE" id="PS50137"/>
    </source>
</evidence>
<feature type="binding site" evidence="9">
    <location>
        <position position="118"/>
    </location>
    <ligand>
        <name>Mg(2+)</name>
        <dbReference type="ChEBI" id="CHEBI:18420"/>
    </ligand>
</feature>
<comment type="caution">
    <text evidence="12">The sequence shown here is derived from an EMBL/GenBank/DDBJ whole genome shotgun (WGS) entry which is preliminary data.</text>
</comment>
<dbReference type="GO" id="GO:0004525">
    <property type="term" value="F:ribonuclease III activity"/>
    <property type="evidence" value="ECO:0007669"/>
    <property type="project" value="UniProtKB-UniRule"/>
</dbReference>
<dbReference type="EC" id="3.1.26.3" evidence="9"/>
<dbReference type="GO" id="GO:0005737">
    <property type="term" value="C:cytoplasm"/>
    <property type="evidence" value="ECO:0007669"/>
    <property type="project" value="UniProtKB-SubCell"/>
</dbReference>
<evidence type="ECO:0000256" key="8">
    <source>
        <dbReference type="ARBA" id="ARBA00022884"/>
    </source>
</evidence>
<dbReference type="GO" id="GO:0008033">
    <property type="term" value="P:tRNA processing"/>
    <property type="evidence" value="ECO:0007669"/>
    <property type="project" value="UniProtKB-KW"/>
</dbReference>
<evidence type="ECO:0000256" key="1">
    <source>
        <dbReference type="ARBA" id="ARBA00000109"/>
    </source>
</evidence>
<keyword evidence="3 9" id="KW-0698">rRNA processing</keyword>
<protein>
    <recommendedName>
        <fullName evidence="9">Ribonuclease 3</fullName>
        <ecNumber evidence="9">3.1.26.3</ecNumber>
    </recommendedName>
    <alternativeName>
        <fullName evidence="9">Ribonuclease III</fullName>
        <shortName evidence="9">RNase III</shortName>
    </alternativeName>
</protein>
<keyword evidence="9" id="KW-0460">Magnesium</keyword>
<feature type="active site" evidence="9">
    <location>
        <position position="121"/>
    </location>
</feature>
<feature type="domain" description="RNase III" evidence="11">
    <location>
        <begin position="7"/>
        <end position="132"/>
    </location>
</feature>
<evidence type="ECO:0000256" key="4">
    <source>
        <dbReference type="ARBA" id="ARBA00022664"/>
    </source>
</evidence>
<keyword evidence="9" id="KW-0479">Metal-binding</keyword>
<dbReference type="GO" id="GO:0046872">
    <property type="term" value="F:metal ion binding"/>
    <property type="evidence" value="ECO:0007669"/>
    <property type="project" value="UniProtKB-KW"/>
</dbReference>
<dbReference type="NCBIfam" id="TIGR02191">
    <property type="entry name" value="RNaseIII"/>
    <property type="match status" value="1"/>
</dbReference>
<dbReference type="PANTHER" id="PTHR11207">
    <property type="entry name" value="RIBONUCLEASE III"/>
    <property type="match status" value="1"/>
</dbReference>
<evidence type="ECO:0000256" key="2">
    <source>
        <dbReference type="ARBA" id="ARBA00010183"/>
    </source>
</evidence>
<comment type="subcellular location">
    <subcellularLocation>
        <location evidence="9">Cytoplasm</location>
    </subcellularLocation>
</comment>
<dbReference type="SUPFAM" id="SSF69065">
    <property type="entry name" value="RNase III domain-like"/>
    <property type="match status" value="1"/>
</dbReference>
<dbReference type="EMBL" id="PSQJ01000005">
    <property type="protein sequence ID" value="PTL86242.1"/>
    <property type="molecule type" value="Genomic_DNA"/>
</dbReference>
<evidence type="ECO:0000256" key="3">
    <source>
        <dbReference type="ARBA" id="ARBA00022552"/>
    </source>
</evidence>
<comment type="cofactor">
    <cofactor evidence="9">
        <name>Mg(2+)</name>
        <dbReference type="ChEBI" id="CHEBI:18420"/>
    </cofactor>
</comment>
<dbReference type="SMART" id="SM00358">
    <property type="entry name" value="DSRM"/>
    <property type="match status" value="1"/>
</dbReference>
<evidence type="ECO:0000256" key="7">
    <source>
        <dbReference type="ARBA" id="ARBA00022801"/>
    </source>
</evidence>
<dbReference type="Gene3D" id="3.30.160.20">
    <property type="match status" value="1"/>
</dbReference>
<dbReference type="InterPro" id="IPR011907">
    <property type="entry name" value="RNase_III"/>
</dbReference>
<dbReference type="PANTHER" id="PTHR11207:SF0">
    <property type="entry name" value="RIBONUCLEASE 3"/>
    <property type="match status" value="1"/>
</dbReference>
<dbReference type="FunFam" id="1.10.1520.10:FF:000001">
    <property type="entry name" value="Ribonuclease 3"/>
    <property type="match status" value="1"/>
</dbReference>
<feature type="binding site" evidence="9">
    <location>
        <position position="45"/>
    </location>
    <ligand>
        <name>Mg(2+)</name>
        <dbReference type="ChEBI" id="CHEBI:18420"/>
    </ligand>
</feature>
<dbReference type="PROSITE" id="PS50137">
    <property type="entry name" value="DS_RBD"/>
    <property type="match status" value="1"/>
</dbReference>
<evidence type="ECO:0000256" key="9">
    <source>
        <dbReference type="HAMAP-Rule" id="MF_00104"/>
    </source>
</evidence>
<reference evidence="13" key="1">
    <citation type="submission" date="2018-02" db="EMBL/GenBank/DDBJ databases">
        <title>Genome sequence of Candidatus Liberibacter europaeus.</title>
        <authorList>
            <person name="Frampton R.A."/>
            <person name="Thompson S.M."/>
            <person name="David C."/>
            <person name="Addison S.M."/>
            <person name="Smith G.R."/>
        </authorList>
    </citation>
    <scope>NUCLEOTIDE SEQUENCE [LARGE SCALE GENOMIC DNA]</scope>
</reference>
<dbReference type="GO" id="GO:0019843">
    <property type="term" value="F:rRNA binding"/>
    <property type="evidence" value="ECO:0007669"/>
    <property type="project" value="UniProtKB-KW"/>
</dbReference>
<comment type="function">
    <text evidence="9">Digests double-stranded RNA. Involved in the processing of primary rRNA transcript to yield the immediate precursors to the large and small rRNAs (23S and 16S). Processes some mRNAs, and tRNAs when they are encoded in the rRNA operon. Processes pre-crRNA and tracrRNA of type II CRISPR loci if present in the organism.</text>
</comment>
<dbReference type="CDD" id="cd10845">
    <property type="entry name" value="DSRM_RNAse_III_family"/>
    <property type="match status" value="1"/>
</dbReference>
<gene>
    <name evidence="9" type="primary">rnc</name>
    <name evidence="12" type="ORF">C4617_04335</name>
</gene>
<dbReference type="HAMAP" id="MF_00104">
    <property type="entry name" value="RNase_III"/>
    <property type="match status" value="1"/>
</dbReference>
<feature type="domain" description="DRBM" evidence="10">
    <location>
        <begin position="157"/>
        <end position="226"/>
    </location>
</feature>
<dbReference type="PROSITE" id="PS50142">
    <property type="entry name" value="RNASE_3_2"/>
    <property type="match status" value="1"/>
</dbReference>
<proteinExistence type="inferred from homology"/>
<dbReference type="InterPro" id="IPR000999">
    <property type="entry name" value="RNase_III_dom"/>
</dbReference>
<dbReference type="GO" id="GO:0006364">
    <property type="term" value="P:rRNA processing"/>
    <property type="evidence" value="ECO:0007669"/>
    <property type="project" value="UniProtKB-UniRule"/>
</dbReference>
<feature type="active site" evidence="9">
    <location>
        <position position="49"/>
    </location>
</feature>